<dbReference type="RefSeq" id="XP_011642089.1">
    <property type="nucleotide sequence ID" value="XM_011643787.1"/>
</dbReference>
<dbReference type="KEGG" id="pbar:105430292"/>
<proteinExistence type="predicted"/>
<name>A0A6I9WR36_9HYME</name>
<organism evidence="1 2">
    <name type="scientific">Pogonomyrmex barbatus</name>
    <name type="common">red harvester ant</name>
    <dbReference type="NCBI Taxonomy" id="144034"/>
    <lineage>
        <taxon>Eukaryota</taxon>
        <taxon>Metazoa</taxon>
        <taxon>Ecdysozoa</taxon>
        <taxon>Arthropoda</taxon>
        <taxon>Hexapoda</taxon>
        <taxon>Insecta</taxon>
        <taxon>Pterygota</taxon>
        <taxon>Neoptera</taxon>
        <taxon>Endopterygota</taxon>
        <taxon>Hymenoptera</taxon>
        <taxon>Apocrita</taxon>
        <taxon>Aculeata</taxon>
        <taxon>Formicoidea</taxon>
        <taxon>Formicidae</taxon>
        <taxon>Myrmicinae</taxon>
        <taxon>Pogonomyrmex</taxon>
    </lineage>
</organism>
<keyword evidence="1" id="KW-1185">Reference proteome</keyword>
<sequence length="182" mass="20820">MHYDSDNSLVCTDSKSKWQITLSSKNCTIRKHFEGWQICPKNASSGEKDLRLILTVPKFGINSQRAAETIKTMDAEICCNREDLEELLRTNDKENDQKDGNIILTDYLKLVTNDEAKINLLLKILTKAVNEHTCYVICGTFPTLRGPLADRGWIEKRTIRKMMSTVSDTYEGRSFYFDLITG</sequence>
<accession>A0A6I9WR36</accession>
<evidence type="ECO:0000313" key="1">
    <source>
        <dbReference type="Proteomes" id="UP000504615"/>
    </source>
</evidence>
<dbReference type="GeneID" id="105430292"/>
<gene>
    <name evidence="2" type="primary">LOC105430292</name>
</gene>
<reference evidence="2" key="1">
    <citation type="submission" date="2025-08" db="UniProtKB">
        <authorList>
            <consortium name="RefSeq"/>
        </authorList>
    </citation>
    <scope>IDENTIFICATION</scope>
</reference>
<dbReference type="AlphaFoldDB" id="A0A6I9WR36"/>
<dbReference type="OrthoDB" id="202825at2759"/>
<dbReference type="Proteomes" id="UP000504615">
    <property type="component" value="Unplaced"/>
</dbReference>
<protein>
    <submittedName>
        <fullName evidence="2">Uncharacterized protein LOC105430292</fullName>
    </submittedName>
</protein>
<evidence type="ECO:0000313" key="2">
    <source>
        <dbReference type="RefSeq" id="XP_011642089.1"/>
    </source>
</evidence>